<dbReference type="AlphaFoldDB" id="A0AAW3UVT6"/>
<gene>
    <name evidence="1" type="ORF">GGD69_002075</name>
</gene>
<evidence type="ECO:0000313" key="2">
    <source>
        <dbReference type="Proteomes" id="UP000518681"/>
    </source>
</evidence>
<name>A0AAW3UVT6_9BURK</name>
<dbReference type="RefSeq" id="WP_183804439.1">
    <property type="nucleotide sequence ID" value="NZ_JACIII010000030.1"/>
</dbReference>
<dbReference type="EMBL" id="JACIIK010000003">
    <property type="protein sequence ID" value="MBB6201226.1"/>
    <property type="molecule type" value="Genomic_DNA"/>
</dbReference>
<comment type="caution">
    <text evidence="1">The sequence shown here is derived from an EMBL/GenBank/DDBJ whole genome shotgun (WGS) entry which is preliminary data.</text>
</comment>
<evidence type="ECO:0000313" key="1">
    <source>
        <dbReference type="EMBL" id="MBB6201226.1"/>
    </source>
</evidence>
<dbReference type="Proteomes" id="UP000518681">
    <property type="component" value="Unassembled WGS sequence"/>
</dbReference>
<accession>A0AAW3UVT6</accession>
<protein>
    <submittedName>
        <fullName evidence="1">Uncharacterized protein</fullName>
    </submittedName>
</protein>
<proteinExistence type="predicted"/>
<sequence>MSALDHASSCIHLVVALRDGELQRDGTSGLVQVLCFDGALTEDEMRAYVSQRMIGRTGPGSTRLLACLVTEYAGYDAQFAEQLIALDDAEILALPESLSAQLANDSMRWTRDSWREGTRMTIQGRSLIHPLREWYLANHHGPRQKEMRTAASKRYWRACVHALMPWLEERRLAVLQKLRQPLEALAAKTGGKICRKLQSGETLEYEIDELEYNNVVGLARLEIDPLIVPVHAQSVLAVCRAAKAVRDDLAHLRKPDTAKIAGLIAAMDAILP</sequence>
<organism evidence="1 2">
    <name type="scientific">Paraburkholderia fungorum</name>
    <dbReference type="NCBI Taxonomy" id="134537"/>
    <lineage>
        <taxon>Bacteria</taxon>
        <taxon>Pseudomonadati</taxon>
        <taxon>Pseudomonadota</taxon>
        <taxon>Betaproteobacteria</taxon>
        <taxon>Burkholderiales</taxon>
        <taxon>Burkholderiaceae</taxon>
        <taxon>Paraburkholderia</taxon>
    </lineage>
</organism>
<reference evidence="1 2" key="1">
    <citation type="submission" date="2020-08" db="EMBL/GenBank/DDBJ databases">
        <title>Genomic Encyclopedia of Type Strains, Phase IV (KMG-V): Genome sequencing to study the core and pangenomes of soil and plant-associated prokaryotes.</title>
        <authorList>
            <person name="Whitman W."/>
        </authorList>
    </citation>
    <scope>NUCLEOTIDE SEQUENCE [LARGE SCALE GENOMIC DNA]</scope>
    <source>
        <strain evidence="1 2">SEMIA 4013</strain>
    </source>
</reference>